<dbReference type="EMBL" id="UOFF01000116">
    <property type="protein sequence ID" value="VAW55788.1"/>
    <property type="molecule type" value="Genomic_DNA"/>
</dbReference>
<gene>
    <name evidence="2" type="ORF">MNBD_GAMMA07-1988</name>
</gene>
<feature type="domain" description="Putative DNA-binding" evidence="1">
    <location>
        <begin position="15"/>
        <end position="110"/>
    </location>
</feature>
<name>A0A3B0WIE6_9ZZZZ</name>
<dbReference type="Gene3D" id="1.10.150.690">
    <property type="entry name" value="DUF2063"/>
    <property type="match status" value="1"/>
</dbReference>
<accession>A0A3B0WIE6</accession>
<dbReference type="InterPro" id="IPR018640">
    <property type="entry name" value="DUF2063"/>
</dbReference>
<protein>
    <recommendedName>
        <fullName evidence="1">Putative DNA-binding domain-containing protein</fullName>
    </recommendedName>
</protein>
<proteinExistence type="predicted"/>
<evidence type="ECO:0000259" key="1">
    <source>
        <dbReference type="Pfam" id="PF09836"/>
    </source>
</evidence>
<sequence>MTHAVNPDTAQLADMQQWMFDALVFPRQVEQTQIKQRLVASPTQNAAARLSIYQHAYILRLCKCLEDQFPALCHALGKPLFNDFTCEYLRAYPSNSYTLYELGMRFTDFLKENRPDKNQASREVWIDFILNLAHYEYELFRLFDAPGNEGKTWPCATISDEHLILQPCFSIASYNFPVAAYYHQVRDATNPSLPPKQNAYVAISRKDYITSSFPVNYVHYLFLTTLRDCENISQSIDQVAHTLKRSVTDVKHSWQNDVRQVWLNSGFFVDKREVCGII</sequence>
<dbReference type="Pfam" id="PF09836">
    <property type="entry name" value="DUF2063"/>
    <property type="match status" value="1"/>
</dbReference>
<organism evidence="2">
    <name type="scientific">hydrothermal vent metagenome</name>
    <dbReference type="NCBI Taxonomy" id="652676"/>
    <lineage>
        <taxon>unclassified sequences</taxon>
        <taxon>metagenomes</taxon>
        <taxon>ecological metagenomes</taxon>
    </lineage>
</organism>
<dbReference type="InterPro" id="IPR044922">
    <property type="entry name" value="DUF2063_N_sf"/>
</dbReference>
<evidence type="ECO:0000313" key="2">
    <source>
        <dbReference type="EMBL" id="VAW55788.1"/>
    </source>
</evidence>
<dbReference type="AlphaFoldDB" id="A0A3B0WIE6"/>
<reference evidence="2" key="1">
    <citation type="submission" date="2018-06" db="EMBL/GenBank/DDBJ databases">
        <authorList>
            <person name="Zhirakovskaya E."/>
        </authorList>
    </citation>
    <scope>NUCLEOTIDE SEQUENCE</scope>
</reference>